<sequence length="164" mass="18317">MDTLSHTLWGGGLFGFRGRIKTALFFGAFPDLVSFGPWFTGRLLTGQFGGHDGPPPLELLPGWVFANYAWGHSLLVAGLCAALAWRYNRPLGFAMLAWPLHILVDIPTHTAAYFPTPFLWPLSGYTVDGVSWAQPWVWYPNLAALLLVFLGRWYNRRPTSPESP</sequence>
<gene>
    <name evidence="2" type="ORF">SAMN05661077_2099</name>
</gene>
<evidence type="ECO:0000313" key="3">
    <source>
        <dbReference type="Proteomes" id="UP000183104"/>
    </source>
</evidence>
<keyword evidence="1" id="KW-0812">Transmembrane</keyword>
<accession>A0A0P9ER93</accession>
<proteinExistence type="predicted"/>
<keyword evidence="1" id="KW-0472">Membrane</keyword>
<organism evidence="2 3">
    <name type="scientific">Thiohalorhabdus denitrificans</name>
    <dbReference type="NCBI Taxonomy" id="381306"/>
    <lineage>
        <taxon>Bacteria</taxon>
        <taxon>Pseudomonadati</taxon>
        <taxon>Pseudomonadota</taxon>
        <taxon>Gammaproteobacteria</taxon>
        <taxon>Thiohalorhabdales</taxon>
        <taxon>Thiohalorhabdaceae</taxon>
        <taxon>Thiohalorhabdus</taxon>
    </lineage>
</organism>
<protein>
    <recommendedName>
        <fullName evidence="4">LexA-binding, inner membrane-associated hydrolase</fullName>
    </recommendedName>
</protein>
<feature type="transmembrane region" description="Helical" evidence="1">
    <location>
        <begin position="60"/>
        <end position="84"/>
    </location>
</feature>
<dbReference type="Proteomes" id="UP000183104">
    <property type="component" value="Unassembled WGS sequence"/>
</dbReference>
<evidence type="ECO:0008006" key="4">
    <source>
        <dbReference type="Google" id="ProtNLM"/>
    </source>
</evidence>
<dbReference type="STRING" id="381306.AN478_03400"/>
<dbReference type="EMBL" id="FMUN01000005">
    <property type="protein sequence ID" value="SCY42330.1"/>
    <property type="molecule type" value="Genomic_DNA"/>
</dbReference>
<keyword evidence="3" id="KW-1185">Reference proteome</keyword>
<dbReference type="OrthoDB" id="9811877at2"/>
<name>A0A0P9ER93_9GAMM</name>
<dbReference type="RefSeq" id="WP_054965226.1">
    <property type="nucleotide sequence ID" value="NZ_FMUN01000005.1"/>
</dbReference>
<feature type="transmembrane region" description="Helical" evidence="1">
    <location>
        <begin position="136"/>
        <end position="154"/>
    </location>
</feature>
<feature type="transmembrane region" description="Helical" evidence="1">
    <location>
        <begin position="96"/>
        <end position="116"/>
    </location>
</feature>
<reference evidence="3" key="1">
    <citation type="submission" date="2016-10" db="EMBL/GenBank/DDBJ databases">
        <authorList>
            <person name="Varghese N."/>
        </authorList>
    </citation>
    <scope>NUCLEOTIDE SEQUENCE [LARGE SCALE GENOMIC DNA]</scope>
    <source>
        <strain evidence="3">HL 19</strain>
    </source>
</reference>
<evidence type="ECO:0000313" key="2">
    <source>
        <dbReference type="EMBL" id="SCY42330.1"/>
    </source>
</evidence>
<evidence type="ECO:0000256" key="1">
    <source>
        <dbReference type="SAM" id="Phobius"/>
    </source>
</evidence>
<dbReference type="AlphaFoldDB" id="A0A0P9ER93"/>
<keyword evidence="1" id="KW-1133">Transmembrane helix</keyword>
<feature type="transmembrane region" description="Helical" evidence="1">
    <location>
        <begin position="23"/>
        <end position="40"/>
    </location>
</feature>